<name>A0ACB7Z3Y5_9ERIC</name>
<evidence type="ECO:0000313" key="2">
    <source>
        <dbReference type="Proteomes" id="UP000828048"/>
    </source>
</evidence>
<evidence type="ECO:0000313" key="1">
    <source>
        <dbReference type="EMBL" id="KAH7860638.1"/>
    </source>
</evidence>
<dbReference type="Proteomes" id="UP000828048">
    <property type="component" value="Chromosome 4"/>
</dbReference>
<proteinExistence type="predicted"/>
<gene>
    <name evidence="1" type="ORF">Vadar_015962</name>
</gene>
<protein>
    <submittedName>
        <fullName evidence="1">Uncharacterized protein</fullName>
    </submittedName>
</protein>
<dbReference type="EMBL" id="CM037154">
    <property type="protein sequence ID" value="KAH7860638.1"/>
    <property type="molecule type" value="Genomic_DNA"/>
</dbReference>
<comment type="caution">
    <text evidence="1">The sequence shown here is derived from an EMBL/GenBank/DDBJ whole genome shotgun (WGS) entry which is preliminary data.</text>
</comment>
<accession>A0ACB7Z3Y5</accession>
<keyword evidence="2" id="KW-1185">Reference proteome</keyword>
<reference evidence="1 2" key="1">
    <citation type="journal article" date="2021" name="Hortic Res">
        <title>High-quality reference genome and annotation aids understanding of berry development for evergreen blueberry (Vaccinium darrowii).</title>
        <authorList>
            <person name="Yu J."/>
            <person name="Hulse-Kemp A.M."/>
            <person name="Babiker E."/>
            <person name="Staton M."/>
        </authorList>
    </citation>
    <scope>NUCLEOTIDE SEQUENCE [LARGE SCALE GENOMIC DNA]</scope>
    <source>
        <strain evidence="2">cv. NJ 8807/NJ 8810</strain>
        <tissue evidence="1">Young leaf</tissue>
    </source>
</reference>
<sequence length="155" mass="18202">MKRIDMVFENSKWRELHDKALVFVEPVIGSDHNHLLLNTEVPLGKVGKPFRFESFWVTDDGCKDVIVEAWNQQQEGSLMFSVCKKLKGCKERLKAWSKWTFRDLRIRIDLAKEQLIDIQHQLERGFNSDLVMEERRLQRVLVAEGCYVLAPTIKD</sequence>
<organism evidence="1 2">
    <name type="scientific">Vaccinium darrowii</name>
    <dbReference type="NCBI Taxonomy" id="229202"/>
    <lineage>
        <taxon>Eukaryota</taxon>
        <taxon>Viridiplantae</taxon>
        <taxon>Streptophyta</taxon>
        <taxon>Embryophyta</taxon>
        <taxon>Tracheophyta</taxon>
        <taxon>Spermatophyta</taxon>
        <taxon>Magnoliopsida</taxon>
        <taxon>eudicotyledons</taxon>
        <taxon>Gunneridae</taxon>
        <taxon>Pentapetalae</taxon>
        <taxon>asterids</taxon>
        <taxon>Ericales</taxon>
        <taxon>Ericaceae</taxon>
        <taxon>Vaccinioideae</taxon>
        <taxon>Vaccinieae</taxon>
        <taxon>Vaccinium</taxon>
    </lineage>
</organism>